<evidence type="ECO:0000313" key="1">
    <source>
        <dbReference type="EMBL" id="KLP90638.1"/>
    </source>
</evidence>
<protein>
    <submittedName>
        <fullName evidence="1">Uncharacterized protein</fullName>
    </submittedName>
</protein>
<gene>
    <name evidence="1" type="ORF">ABF77_25990</name>
</gene>
<comment type="caution">
    <text evidence="1">The sequence shown here is derived from an EMBL/GenBank/DDBJ whole genome shotgun (WGS) entry which is preliminary data.</text>
</comment>
<accession>A0A837L8E5</accession>
<sequence length="91" mass="10286">MHCAEVSASMKKELFYGFDKKFISYAAVGAATPFSTPDDAFFVRFSQTLSTGADTQMLTKGTSKPSVYMGYGWRDWYSRELKLVQQFNTVL</sequence>
<dbReference type="Proteomes" id="UP000036013">
    <property type="component" value="Unassembled WGS sequence"/>
</dbReference>
<dbReference type="EMBL" id="LEDI01000111">
    <property type="protein sequence ID" value="KLP90638.1"/>
    <property type="molecule type" value="Genomic_DNA"/>
</dbReference>
<dbReference type="AlphaFoldDB" id="A0A837L8E5"/>
<name>A0A837L8E5_9ENTR</name>
<organism evidence="1 2">
    <name type="scientific">Enterobacter roggenkampii</name>
    <dbReference type="NCBI Taxonomy" id="1812935"/>
    <lineage>
        <taxon>Bacteria</taxon>
        <taxon>Pseudomonadati</taxon>
        <taxon>Pseudomonadota</taxon>
        <taxon>Gammaproteobacteria</taxon>
        <taxon>Enterobacterales</taxon>
        <taxon>Enterobacteriaceae</taxon>
        <taxon>Enterobacter</taxon>
        <taxon>Enterobacter cloacae complex</taxon>
    </lineage>
</organism>
<reference evidence="1 2" key="1">
    <citation type="submission" date="2015-06" db="EMBL/GenBank/DDBJ databases">
        <authorList>
            <person name="Adams M."/>
            <person name="Sutton G."/>
            <person name="Nelson K."/>
            <person name="Bonomo R."/>
            <person name="McCorrison J."/>
            <person name="Sanka R."/>
            <person name="Brinkac L."/>
            <person name="Nierman W."/>
        </authorList>
    </citation>
    <scope>NUCLEOTIDE SEQUENCE [LARGE SCALE GENOMIC DNA]</scope>
    <source>
        <strain evidence="1 2">GN02692</strain>
    </source>
</reference>
<proteinExistence type="predicted"/>
<evidence type="ECO:0000313" key="2">
    <source>
        <dbReference type="Proteomes" id="UP000036013"/>
    </source>
</evidence>